<sequence>MKDEVREVIRTEIAPLLQKAEASLLLGAGFSLVNSSGLGPLPTGDGLRDLILTKSGKKPGLRTNLKDAYLLGNREIPNFEGFLAECFTVKSALPWQERIFSYPWARIYTTNIDNVLNVAHVQCERKGKLGGDFVFANYSDPSILSNAIGSIPVVSIHGSCLKLDEGFIFSSLEYAKATVKVLDWHRDLAARIFAGGLIVVGNQLDESDIDSYLAAREGTYQTSGVAANFIVMPNPDEIKAENYAAIGYRVLDCTAEEFFTELFAVSTPRSMADIVLNSTPSVKKAVSDIKAMTWFRSTFRVAVAEMDEAKTKTGILRHFITGSDPDWFYIVNDAHATTSVVTTITTRVLAQMQGSATGIGVLHITGPSGSGKTTAIRGAVRELVRTYPYIYEFDNNREIDTDFLKRMIEGFREKTIFVFYSSAEYYFAINFIADRLQDYNKPYCLFVLEDRTSEHRKSYRQIADPSRSEYFEFPELNIDDAKLIAEKIQSSGLIIPNFSDYEITKRARIIVDKERGYSGDLLSALFSLTSHENFEQKIFEEYYSVPEGLPRKILDVVSILSAQDFAVPIDYIAGFLSERMEDVSRCLAAELAGVLVAHPKAGAVKCRHRIIAQYYFDNCIAHSGRVETVVGILEFLSRKFTIDDIRLHPLSYRIYKEIISFEFLYDSFFPEATRREDAEKTYHEAQRFFGQDGVFWLHFGRYYRKMKCWDEAIDCFRTGLNFYDSFQTRHSLGTALLEKYIASGCEDNSLYHEGVQLLEMERVNRGAQDPYPTTTLLALLIRIVRVIPDNEDAVARLKDCVNAGLKNFSDDEFFRAQLSKYMKLNSKAN</sequence>
<dbReference type="RefSeq" id="WP_238465690.1">
    <property type="nucleotide sequence ID" value="NZ_JAKLJA010000019.1"/>
</dbReference>
<dbReference type="InterPro" id="IPR027417">
    <property type="entry name" value="P-loop_NTPase"/>
</dbReference>
<evidence type="ECO:0000313" key="3">
    <source>
        <dbReference type="Proteomes" id="UP001139308"/>
    </source>
</evidence>
<gene>
    <name evidence="2" type="ORF">L5014_21100</name>
</gene>
<proteinExistence type="predicted"/>
<comment type="caution">
    <text evidence="2">The sequence shown here is derived from an EMBL/GenBank/DDBJ whole genome shotgun (WGS) entry which is preliminary data.</text>
</comment>
<evidence type="ECO:0000313" key="2">
    <source>
        <dbReference type="EMBL" id="MCG5075840.1"/>
    </source>
</evidence>
<dbReference type="SUPFAM" id="SSF52540">
    <property type="entry name" value="P-loop containing nucleoside triphosphate hydrolases"/>
    <property type="match status" value="1"/>
</dbReference>
<protein>
    <recommendedName>
        <fullName evidence="1">Novel STAND NTPase 5 domain-containing protein</fullName>
    </recommendedName>
</protein>
<dbReference type="InterPro" id="IPR011990">
    <property type="entry name" value="TPR-like_helical_dom_sf"/>
</dbReference>
<dbReference type="Gene3D" id="1.25.40.10">
    <property type="entry name" value="Tetratricopeptide repeat domain"/>
    <property type="match status" value="1"/>
</dbReference>
<organism evidence="2 3">
    <name type="scientific">Paraburkholderia tagetis</name>
    <dbReference type="NCBI Taxonomy" id="2913261"/>
    <lineage>
        <taxon>Bacteria</taxon>
        <taxon>Pseudomonadati</taxon>
        <taxon>Pseudomonadota</taxon>
        <taxon>Betaproteobacteria</taxon>
        <taxon>Burkholderiales</taxon>
        <taxon>Burkholderiaceae</taxon>
        <taxon>Paraburkholderia</taxon>
    </lineage>
</organism>
<feature type="domain" description="Novel STAND NTPase 5" evidence="1">
    <location>
        <begin position="318"/>
        <end position="458"/>
    </location>
</feature>
<evidence type="ECO:0000259" key="1">
    <source>
        <dbReference type="Pfam" id="PF25199"/>
    </source>
</evidence>
<accession>A0A9X1RRB0</accession>
<dbReference type="AlphaFoldDB" id="A0A9X1RRB0"/>
<dbReference type="Proteomes" id="UP001139308">
    <property type="component" value="Unassembled WGS sequence"/>
</dbReference>
<dbReference type="Pfam" id="PF25199">
    <property type="entry name" value="nSTAND_NTPase5"/>
    <property type="match status" value="1"/>
</dbReference>
<dbReference type="InterPro" id="IPR057574">
    <property type="entry name" value="nSTAND_NTPase5_dom"/>
</dbReference>
<dbReference type="EMBL" id="JAKLJA010000019">
    <property type="protein sequence ID" value="MCG5075840.1"/>
    <property type="molecule type" value="Genomic_DNA"/>
</dbReference>
<keyword evidence="3" id="KW-1185">Reference proteome</keyword>
<reference evidence="2" key="1">
    <citation type="submission" date="2022-01" db="EMBL/GenBank/DDBJ databases">
        <title>Genome sequence and assembly of Parabukholderia sp. RG36.</title>
        <authorList>
            <person name="Chhetri G."/>
        </authorList>
    </citation>
    <scope>NUCLEOTIDE SEQUENCE</scope>
    <source>
        <strain evidence="2">RG36</strain>
    </source>
</reference>
<name>A0A9X1RRB0_9BURK</name>
<dbReference type="SUPFAM" id="SSF48452">
    <property type="entry name" value="TPR-like"/>
    <property type="match status" value="1"/>
</dbReference>